<reference evidence="2" key="1">
    <citation type="journal article" date="2019" name="Int. J. Syst. Evol. Microbiol.">
        <title>The Global Catalogue of Microorganisms (GCM) 10K type strain sequencing project: providing services to taxonomists for standard genome sequencing and annotation.</title>
        <authorList>
            <consortium name="The Broad Institute Genomics Platform"/>
            <consortium name="The Broad Institute Genome Sequencing Center for Infectious Disease"/>
            <person name="Wu L."/>
            <person name="Ma J."/>
        </authorList>
    </citation>
    <scope>NUCLEOTIDE SEQUENCE [LARGE SCALE GENOMIC DNA]</scope>
    <source>
        <strain evidence="2">CGMCC 4.7367</strain>
    </source>
</reference>
<evidence type="ECO:0000313" key="2">
    <source>
        <dbReference type="Proteomes" id="UP000605568"/>
    </source>
</evidence>
<comment type="caution">
    <text evidence="1">The sequence shown here is derived from an EMBL/GenBank/DDBJ whole genome shotgun (WGS) entry which is preliminary data.</text>
</comment>
<dbReference type="Proteomes" id="UP000605568">
    <property type="component" value="Unassembled WGS sequence"/>
</dbReference>
<dbReference type="EMBL" id="BNAR01000006">
    <property type="protein sequence ID" value="GHH44068.1"/>
    <property type="molecule type" value="Genomic_DNA"/>
</dbReference>
<gene>
    <name evidence="1" type="ORF">GCM10017774_42940</name>
</gene>
<protein>
    <submittedName>
        <fullName evidence="1">Uncharacterized protein</fullName>
    </submittedName>
</protein>
<accession>A0ABQ3MHB4</accession>
<proteinExistence type="predicted"/>
<evidence type="ECO:0000313" key="1">
    <source>
        <dbReference type="EMBL" id="GHH44068.1"/>
    </source>
</evidence>
<organism evidence="1 2">
    <name type="scientific">Lentzea cavernae</name>
    <dbReference type="NCBI Taxonomy" id="2020703"/>
    <lineage>
        <taxon>Bacteria</taxon>
        <taxon>Bacillati</taxon>
        <taxon>Actinomycetota</taxon>
        <taxon>Actinomycetes</taxon>
        <taxon>Pseudonocardiales</taxon>
        <taxon>Pseudonocardiaceae</taxon>
        <taxon>Lentzea</taxon>
    </lineage>
</organism>
<sequence length="176" mass="19355">MAWYRSRNLAESSQTVMIEVRAVHVNRYQLIGSAAADTLRATAFGDLHLVYSVANGVEVLNLDIVSARPADGWHGVILASAADLPESLIQPWAEETMAEGATDTWNDSLGMRAGERAVVRISRGDRRQVERNLRLLALARFASDLRFLKDPTTGLRCLKRCGTVCSPITNCASRRS</sequence>
<name>A0ABQ3MHB4_9PSEU</name>
<keyword evidence="2" id="KW-1185">Reference proteome</keyword>